<dbReference type="GO" id="GO:0010124">
    <property type="term" value="P:phenylacetate catabolic process"/>
    <property type="evidence" value="ECO:0007669"/>
    <property type="project" value="InterPro"/>
</dbReference>
<dbReference type="Gene3D" id="1.20.1260.10">
    <property type="match status" value="1"/>
</dbReference>
<name>A0A0P9EMP2_9BACL</name>
<dbReference type="GO" id="GO:0005829">
    <property type="term" value="C:cytosol"/>
    <property type="evidence" value="ECO:0007669"/>
    <property type="project" value="TreeGrafter"/>
</dbReference>
<gene>
    <name evidence="1" type="ORF">AN477_06050</name>
</gene>
<dbReference type="InterPro" id="IPR007814">
    <property type="entry name" value="PaaA_PaaC"/>
</dbReference>
<dbReference type="SUPFAM" id="SSF47240">
    <property type="entry name" value="Ferritin-like"/>
    <property type="match status" value="1"/>
</dbReference>
<dbReference type="Proteomes" id="UP000050482">
    <property type="component" value="Unassembled WGS sequence"/>
</dbReference>
<dbReference type="InterPro" id="IPR012347">
    <property type="entry name" value="Ferritin-like"/>
</dbReference>
<dbReference type="InterPro" id="IPR052703">
    <property type="entry name" value="Aromatic_CoA_ox/epox"/>
</dbReference>
<dbReference type="NCBIfam" id="TIGR02158">
    <property type="entry name" value="PA_CoA_Oxy3"/>
    <property type="match status" value="1"/>
</dbReference>
<dbReference type="Pfam" id="PF05138">
    <property type="entry name" value="PaaA_PaaC"/>
    <property type="match status" value="1"/>
</dbReference>
<accession>A0A0P9EMP2</accession>
<dbReference type="PANTHER" id="PTHR30458:SF0">
    <property type="entry name" value="1,2-PHENYLACETYL-COA EPOXIDASE, SUBUNIT C"/>
    <property type="match status" value="1"/>
</dbReference>
<evidence type="ECO:0000313" key="2">
    <source>
        <dbReference type="Proteomes" id="UP000050482"/>
    </source>
</evidence>
<organism evidence="1 2">
    <name type="scientific">Alicyclobacillus ferrooxydans</name>
    <dbReference type="NCBI Taxonomy" id="471514"/>
    <lineage>
        <taxon>Bacteria</taxon>
        <taxon>Bacillati</taxon>
        <taxon>Bacillota</taxon>
        <taxon>Bacilli</taxon>
        <taxon>Bacillales</taxon>
        <taxon>Alicyclobacillaceae</taxon>
        <taxon>Alicyclobacillus</taxon>
    </lineage>
</organism>
<dbReference type="PATRIC" id="fig|471514.4.peg.4184"/>
<sequence length="259" mass="29269">MTEAYKTALVDLLYQLADDDLVFGHRSAEWLGLAPDLEEDIAFSSIAQDEVGHAAFFYSLIAELTNQDADTLAFARPSQERKNASLLEQPNGDWAYTIARGFVYNTFEQVRLEALLVSNYSPLQQGVRKILREERYHVLHLETWFERLGVAGGEARKRVEDAVKRVWDDLQDLFSLGQFADALAVEGIMPVTREHLATAFDQSARSVFERAGMIWPEMPLTHGETDGVTDGRLGQHTEHLDELLSVMTEVYRSEDGSSW</sequence>
<proteinExistence type="predicted"/>
<evidence type="ECO:0008006" key="3">
    <source>
        <dbReference type="Google" id="ProtNLM"/>
    </source>
</evidence>
<dbReference type="EMBL" id="LJCO01000030">
    <property type="protein sequence ID" value="KPV44667.1"/>
    <property type="molecule type" value="Genomic_DNA"/>
</dbReference>
<dbReference type="InterPro" id="IPR011882">
    <property type="entry name" value="PaaC"/>
</dbReference>
<dbReference type="PIRSF" id="PIRSF037834">
    <property type="entry name" value="PA_CoA_Oase3"/>
    <property type="match status" value="1"/>
</dbReference>
<dbReference type="OrthoDB" id="9789947at2"/>
<keyword evidence="2" id="KW-1185">Reference proteome</keyword>
<comment type="caution">
    <text evidence="1">The sequence shown here is derived from an EMBL/GenBank/DDBJ whole genome shotgun (WGS) entry which is preliminary data.</text>
</comment>
<evidence type="ECO:0000313" key="1">
    <source>
        <dbReference type="EMBL" id="KPV44667.1"/>
    </source>
</evidence>
<dbReference type="PANTHER" id="PTHR30458">
    <property type="entry name" value="PHENYLACETIC ACID DEGRADATION PROTEIN PAA"/>
    <property type="match status" value="1"/>
</dbReference>
<dbReference type="AlphaFoldDB" id="A0A0P9EMP2"/>
<reference evidence="1 2" key="1">
    <citation type="submission" date="2015-09" db="EMBL/GenBank/DDBJ databases">
        <title>Draft genome sequence of Alicyclobacillus ferrooxydans DSM 22381.</title>
        <authorList>
            <person name="Hemp J."/>
        </authorList>
    </citation>
    <scope>NUCLEOTIDE SEQUENCE [LARGE SCALE GENOMIC DNA]</scope>
    <source>
        <strain evidence="1 2">TC-34</strain>
    </source>
</reference>
<dbReference type="STRING" id="471514.AN477_06050"/>
<dbReference type="InterPro" id="IPR009078">
    <property type="entry name" value="Ferritin-like_SF"/>
</dbReference>
<protein>
    <recommendedName>
        <fullName evidence="3">Phenylacetate-CoA oxygenase</fullName>
    </recommendedName>
</protein>